<gene>
    <name evidence="1" type="ORF">QE152_g18892</name>
</gene>
<protein>
    <submittedName>
        <fullName evidence="1">Uncharacterized protein</fullName>
    </submittedName>
</protein>
<dbReference type="Proteomes" id="UP001458880">
    <property type="component" value="Unassembled WGS sequence"/>
</dbReference>
<organism evidence="1 2">
    <name type="scientific">Popillia japonica</name>
    <name type="common">Japanese beetle</name>
    <dbReference type="NCBI Taxonomy" id="7064"/>
    <lineage>
        <taxon>Eukaryota</taxon>
        <taxon>Metazoa</taxon>
        <taxon>Ecdysozoa</taxon>
        <taxon>Arthropoda</taxon>
        <taxon>Hexapoda</taxon>
        <taxon>Insecta</taxon>
        <taxon>Pterygota</taxon>
        <taxon>Neoptera</taxon>
        <taxon>Endopterygota</taxon>
        <taxon>Coleoptera</taxon>
        <taxon>Polyphaga</taxon>
        <taxon>Scarabaeiformia</taxon>
        <taxon>Scarabaeidae</taxon>
        <taxon>Rutelinae</taxon>
        <taxon>Popillia</taxon>
    </lineage>
</organism>
<keyword evidence="2" id="KW-1185">Reference proteome</keyword>
<reference evidence="1 2" key="1">
    <citation type="journal article" date="2024" name="BMC Genomics">
        <title>De novo assembly and annotation of Popillia japonica's genome with initial clues to its potential as an invasive pest.</title>
        <authorList>
            <person name="Cucini C."/>
            <person name="Boschi S."/>
            <person name="Funari R."/>
            <person name="Cardaioli E."/>
            <person name="Iannotti N."/>
            <person name="Marturano G."/>
            <person name="Paoli F."/>
            <person name="Bruttini M."/>
            <person name="Carapelli A."/>
            <person name="Frati F."/>
            <person name="Nardi F."/>
        </authorList>
    </citation>
    <scope>NUCLEOTIDE SEQUENCE [LARGE SCALE GENOMIC DNA]</scope>
    <source>
        <strain evidence="1">DMR45628</strain>
    </source>
</reference>
<proteinExistence type="predicted"/>
<comment type="caution">
    <text evidence="1">The sequence shown here is derived from an EMBL/GenBank/DDBJ whole genome shotgun (WGS) entry which is preliminary data.</text>
</comment>
<dbReference type="EMBL" id="JASPKY010000173">
    <property type="protein sequence ID" value="KAK9728008.1"/>
    <property type="molecule type" value="Genomic_DNA"/>
</dbReference>
<evidence type="ECO:0000313" key="1">
    <source>
        <dbReference type="EMBL" id="KAK9728008.1"/>
    </source>
</evidence>
<sequence length="139" mass="15320">MGLPVALFTTALWAEQQNWNWSILKSGNRPTFQRGCTLSPNILGHIGTKLRGWETKAGNTVLDNIILDRIAPTHSRCSGMSQKNKLALLVEADRITALQWLDEIDEGVNVEIDSECSELENNVEIQDVGPVGPVILISI</sequence>
<name>A0AAW1L418_POPJA</name>
<accession>A0AAW1L418</accession>
<evidence type="ECO:0000313" key="2">
    <source>
        <dbReference type="Proteomes" id="UP001458880"/>
    </source>
</evidence>
<dbReference type="AlphaFoldDB" id="A0AAW1L418"/>